<reference evidence="2 3" key="1">
    <citation type="submission" date="2023-10" db="EMBL/GenBank/DDBJ databases">
        <title>Y20.</title>
        <authorList>
            <person name="Zhang G."/>
            <person name="Ding Y."/>
        </authorList>
    </citation>
    <scope>NUCLEOTIDE SEQUENCE [LARGE SCALE GENOMIC DNA]</scope>
    <source>
        <strain evidence="2 3">Y20</strain>
    </source>
</reference>
<feature type="transmembrane region" description="Helical" evidence="1">
    <location>
        <begin position="48"/>
        <end position="74"/>
    </location>
</feature>
<dbReference type="KEGG" id="mliy:RYJ27_00920"/>
<dbReference type="EMBL" id="CP137080">
    <property type="protein sequence ID" value="WOQ69840.1"/>
    <property type="molecule type" value="Genomic_DNA"/>
</dbReference>
<dbReference type="AlphaFoldDB" id="A0AAU0MI42"/>
<dbReference type="RefSeq" id="WP_330170934.1">
    <property type="nucleotide sequence ID" value="NZ_CP137080.1"/>
</dbReference>
<evidence type="ECO:0000313" key="2">
    <source>
        <dbReference type="EMBL" id="WOQ69840.1"/>
    </source>
</evidence>
<gene>
    <name evidence="2" type="ORF">RYJ27_00920</name>
</gene>
<accession>A0AAU0MI42</accession>
<keyword evidence="1" id="KW-1133">Transmembrane helix</keyword>
<organism evidence="2 3">
    <name type="scientific">Microbacterium limosum</name>
    <dbReference type="NCBI Taxonomy" id="3079935"/>
    <lineage>
        <taxon>Bacteria</taxon>
        <taxon>Bacillati</taxon>
        <taxon>Actinomycetota</taxon>
        <taxon>Actinomycetes</taxon>
        <taxon>Micrococcales</taxon>
        <taxon>Microbacteriaceae</taxon>
        <taxon>Microbacterium</taxon>
    </lineage>
</organism>
<dbReference type="Proteomes" id="UP001329313">
    <property type="component" value="Chromosome"/>
</dbReference>
<keyword evidence="1" id="KW-0812">Transmembrane</keyword>
<evidence type="ECO:0000256" key="1">
    <source>
        <dbReference type="SAM" id="Phobius"/>
    </source>
</evidence>
<feature type="transmembrane region" description="Helical" evidence="1">
    <location>
        <begin position="7"/>
        <end position="28"/>
    </location>
</feature>
<keyword evidence="1" id="KW-0472">Membrane</keyword>
<keyword evidence="3" id="KW-1185">Reference proteome</keyword>
<sequence length="103" mass="10448">MKTPVKATLIAVAVAVVLVLAAIVYAFVDQSPAPPGFEVGRVTDFLAYGNLSIGNLADIALVAGVILVGLILWIRRRYVGVVEKDAAASPGTVAPTGSAVSGS</sequence>
<protein>
    <submittedName>
        <fullName evidence="2">Uncharacterized protein</fullName>
    </submittedName>
</protein>
<proteinExistence type="predicted"/>
<evidence type="ECO:0000313" key="3">
    <source>
        <dbReference type="Proteomes" id="UP001329313"/>
    </source>
</evidence>
<name>A0AAU0MI42_9MICO</name>